<evidence type="ECO:0000256" key="3">
    <source>
        <dbReference type="ARBA" id="ARBA00022636"/>
    </source>
</evidence>
<dbReference type="GO" id="GO:0071732">
    <property type="term" value="P:cellular response to nitric oxide"/>
    <property type="evidence" value="ECO:0007669"/>
    <property type="project" value="UniProtKB-ARBA"/>
</dbReference>
<dbReference type="CDD" id="cd01948">
    <property type="entry name" value="EAL"/>
    <property type="match status" value="1"/>
</dbReference>
<sequence>ANLLMSQQQRSRDDLTRLLPREFNKIRQNCFEKGILKKNAESFFDGTTYLWSFSPFHEQNLLHCYAIDISERKRAQEELVKQANIDPLTGLPNRNLALDRLEQAITRAHREKHLVCVMFIDLDRFKTVNDSFGHSTGDKLLEKVAKQLLGCVREGDTVARLGGDEFLVILDGIDEAIHSELYAEHILDTLNQPFHLANNEFFVGASIGITIYPDDGTTPPVLLRNADTAMYQAKNNGRGGFRFFTQALNDEAVLRVKMEACLRHAIENNELHLEYQPQLCAKTGKLKGVEALVRWNNPELGMVPPATFIPLAEDTGLVFEIGEWVLQTACQDLSKWMKLYPSSLSVAVNISSPQFRSDRLIEAIKQTLVDTGVLATQLEVEITEGLLLDDSPRTLAMLNELKAMGISLALDDFGTGYSSLSYLKRYPFDILKIDQSFVRDISTDPGDAAVCQTIIAIASKLGMKVIGEGVETKAQLDFLAENGVDIIQGYYYSKPLNAVDFSNYLRMAET</sequence>
<dbReference type="InterPro" id="IPR029787">
    <property type="entry name" value="Nucleotide_cyclase"/>
</dbReference>
<organism evidence="7">
    <name type="scientific">Candidatus Tenderia electrophaga</name>
    <dbReference type="NCBI Taxonomy" id="1748243"/>
    <lineage>
        <taxon>Bacteria</taxon>
        <taxon>Pseudomonadati</taxon>
        <taxon>Pseudomonadota</taxon>
        <taxon>Gammaproteobacteria</taxon>
        <taxon>Candidatus Tenderiales</taxon>
        <taxon>Candidatus Tenderiaceae</taxon>
        <taxon>Candidatus Tenderia</taxon>
    </lineage>
</organism>
<dbReference type="Proteomes" id="UP000885832">
    <property type="component" value="Unassembled WGS sequence"/>
</dbReference>
<keyword evidence="3" id="KW-0973">c-di-GMP</keyword>
<feature type="domain" description="GGDEF" evidence="6">
    <location>
        <begin position="113"/>
        <end position="246"/>
    </location>
</feature>
<name>A0A832J4G8_9GAMM</name>
<comment type="catalytic activity">
    <reaction evidence="4">
        <text>3',3'-c-di-GMP + H2O = 5'-phosphoguanylyl(3'-&gt;5')guanosine + H(+)</text>
        <dbReference type="Rhea" id="RHEA:24902"/>
        <dbReference type="ChEBI" id="CHEBI:15377"/>
        <dbReference type="ChEBI" id="CHEBI:15378"/>
        <dbReference type="ChEBI" id="CHEBI:58754"/>
        <dbReference type="ChEBI" id="CHEBI:58805"/>
        <dbReference type="EC" id="3.1.4.52"/>
    </reaction>
    <physiologicalReaction direction="left-to-right" evidence="4">
        <dbReference type="Rhea" id="RHEA:24903"/>
    </physiologicalReaction>
</comment>
<dbReference type="InterPro" id="IPR000160">
    <property type="entry name" value="GGDEF_dom"/>
</dbReference>
<evidence type="ECO:0000256" key="4">
    <source>
        <dbReference type="ARBA" id="ARBA00051114"/>
    </source>
</evidence>
<protein>
    <recommendedName>
        <fullName evidence="2">cyclic-guanylate-specific phosphodiesterase</fullName>
        <ecNumber evidence="2">3.1.4.52</ecNumber>
    </recommendedName>
</protein>
<dbReference type="PANTHER" id="PTHR44757">
    <property type="entry name" value="DIGUANYLATE CYCLASE DGCP"/>
    <property type="match status" value="1"/>
</dbReference>
<dbReference type="GO" id="GO:0071111">
    <property type="term" value="F:cyclic-guanylate-specific phosphodiesterase activity"/>
    <property type="evidence" value="ECO:0007669"/>
    <property type="project" value="UniProtKB-EC"/>
</dbReference>
<feature type="non-terminal residue" evidence="7">
    <location>
        <position position="1"/>
    </location>
</feature>
<evidence type="ECO:0000259" key="6">
    <source>
        <dbReference type="PROSITE" id="PS50887"/>
    </source>
</evidence>
<dbReference type="EMBL" id="DRNF01000291">
    <property type="protein sequence ID" value="HHJ80904.1"/>
    <property type="molecule type" value="Genomic_DNA"/>
</dbReference>
<dbReference type="PANTHER" id="PTHR44757:SF2">
    <property type="entry name" value="BIOFILM ARCHITECTURE MAINTENANCE PROTEIN MBAA"/>
    <property type="match status" value="1"/>
</dbReference>
<evidence type="ECO:0000313" key="7">
    <source>
        <dbReference type="EMBL" id="HHJ80904.1"/>
    </source>
</evidence>
<feature type="domain" description="EAL" evidence="5">
    <location>
        <begin position="255"/>
        <end position="509"/>
    </location>
</feature>
<dbReference type="PROSITE" id="PS50887">
    <property type="entry name" value="GGDEF"/>
    <property type="match status" value="1"/>
</dbReference>
<dbReference type="Pfam" id="PF00563">
    <property type="entry name" value="EAL"/>
    <property type="match status" value="1"/>
</dbReference>
<dbReference type="InterPro" id="IPR001633">
    <property type="entry name" value="EAL_dom"/>
</dbReference>
<evidence type="ECO:0000256" key="1">
    <source>
        <dbReference type="ARBA" id="ARBA00001946"/>
    </source>
</evidence>
<evidence type="ECO:0000256" key="2">
    <source>
        <dbReference type="ARBA" id="ARBA00012282"/>
    </source>
</evidence>
<proteinExistence type="predicted"/>
<dbReference type="InterPro" id="IPR052155">
    <property type="entry name" value="Biofilm_reg_signaling"/>
</dbReference>
<comment type="cofactor">
    <cofactor evidence="1">
        <name>Mg(2+)</name>
        <dbReference type="ChEBI" id="CHEBI:18420"/>
    </cofactor>
</comment>
<comment type="caution">
    <text evidence="7">The sequence shown here is derived from an EMBL/GenBank/DDBJ whole genome shotgun (WGS) entry which is preliminary data.</text>
</comment>
<dbReference type="Pfam" id="PF00990">
    <property type="entry name" value="GGDEF"/>
    <property type="match status" value="1"/>
</dbReference>
<dbReference type="SUPFAM" id="SSF55073">
    <property type="entry name" value="Nucleotide cyclase"/>
    <property type="match status" value="1"/>
</dbReference>
<dbReference type="PROSITE" id="PS50883">
    <property type="entry name" value="EAL"/>
    <property type="match status" value="1"/>
</dbReference>
<dbReference type="Gene3D" id="3.20.20.450">
    <property type="entry name" value="EAL domain"/>
    <property type="match status" value="1"/>
</dbReference>
<reference evidence="7" key="1">
    <citation type="journal article" date="2020" name="mSystems">
        <title>Genome- and Community-Level Interaction Insights into Carbon Utilization and Element Cycling Functions of Hydrothermarchaeota in Hydrothermal Sediment.</title>
        <authorList>
            <person name="Zhou Z."/>
            <person name="Liu Y."/>
            <person name="Xu W."/>
            <person name="Pan J."/>
            <person name="Luo Z.H."/>
            <person name="Li M."/>
        </authorList>
    </citation>
    <scope>NUCLEOTIDE SEQUENCE [LARGE SCALE GENOMIC DNA]</scope>
    <source>
        <strain evidence="7">HyVt-505</strain>
    </source>
</reference>
<dbReference type="CDD" id="cd01949">
    <property type="entry name" value="GGDEF"/>
    <property type="match status" value="1"/>
</dbReference>
<dbReference type="SMART" id="SM00052">
    <property type="entry name" value="EAL"/>
    <property type="match status" value="1"/>
</dbReference>
<dbReference type="SUPFAM" id="SSF141868">
    <property type="entry name" value="EAL domain-like"/>
    <property type="match status" value="1"/>
</dbReference>
<dbReference type="Gene3D" id="3.30.70.270">
    <property type="match status" value="1"/>
</dbReference>
<evidence type="ECO:0000259" key="5">
    <source>
        <dbReference type="PROSITE" id="PS50883"/>
    </source>
</evidence>
<dbReference type="SMART" id="SM00267">
    <property type="entry name" value="GGDEF"/>
    <property type="match status" value="1"/>
</dbReference>
<accession>A0A832J4G8</accession>
<dbReference type="FunFam" id="3.20.20.450:FF:000001">
    <property type="entry name" value="Cyclic di-GMP phosphodiesterase yahA"/>
    <property type="match status" value="1"/>
</dbReference>
<dbReference type="NCBIfam" id="TIGR00254">
    <property type="entry name" value="GGDEF"/>
    <property type="match status" value="1"/>
</dbReference>
<dbReference type="AlphaFoldDB" id="A0A832J4G8"/>
<dbReference type="InterPro" id="IPR043128">
    <property type="entry name" value="Rev_trsase/Diguanyl_cyclase"/>
</dbReference>
<dbReference type="FunFam" id="3.30.70.270:FF:000001">
    <property type="entry name" value="Diguanylate cyclase domain protein"/>
    <property type="match status" value="1"/>
</dbReference>
<dbReference type="EC" id="3.1.4.52" evidence="2"/>
<gene>
    <name evidence="7" type="ORF">ENJ65_04650</name>
</gene>
<dbReference type="InterPro" id="IPR035919">
    <property type="entry name" value="EAL_sf"/>
</dbReference>